<dbReference type="eggNOG" id="COG4123">
    <property type="taxonomic scope" value="Bacteria"/>
</dbReference>
<gene>
    <name evidence="4" type="ORF">P24_13995</name>
</gene>
<dbReference type="GO" id="GO:0032259">
    <property type="term" value="P:methylation"/>
    <property type="evidence" value="ECO:0007669"/>
    <property type="project" value="UniProtKB-KW"/>
</dbReference>
<accession>K2IQ60</accession>
<evidence type="ECO:0000313" key="5">
    <source>
        <dbReference type="Proteomes" id="UP000006746"/>
    </source>
</evidence>
<organism evidence="4 5">
    <name type="scientific">Oceanibaculum indicum P24</name>
    <dbReference type="NCBI Taxonomy" id="1207063"/>
    <lineage>
        <taxon>Bacteria</taxon>
        <taxon>Pseudomonadati</taxon>
        <taxon>Pseudomonadota</taxon>
        <taxon>Alphaproteobacteria</taxon>
        <taxon>Rhodospirillales</taxon>
        <taxon>Oceanibaculaceae</taxon>
        <taxon>Oceanibaculum</taxon>
    </lineage>
</organism>
<dbReference type="PANTHER" id="PTHR47739">
    <property type="entry name" value="TRNA1(VAL) (ADENINE(37)-N6)-METHYLTRANSFERASE"/>
    <property type="match status" value="1"/>
</dbReference>
<dbReference type="PANTHER" id="PTHR47739:SF1">
    <property type="entry name" value="TRNA1(VAL) (ADENINE(37)-N6)-METHYLTRANSFERASE"/>
    <property type="match status" value="1"/>
</dbReference>
<evidence type="ECO:0000259" key="3">
    <source>
        <dbReference type="Pfam" id="PF05175"/>
    </source>
</evidence>
<dbReference type="Proteomes" id="UP000006746">
    <property type="component" value="Unassembled WGS sequence"/>
</dbReference>
<keyword evidence="2" id="KW-0949">S-adenosyl-L-methionine</keyword>
<evidence type="ECO:0000256" key="1">
    <source>
        <dbReference type="ARBA" id="ARBA00022603"/>
    </source>
</evidence>
<feature type="domain" description="Methyltransferase small" evidence="3">
    <location>
        <begin position="32"/>
        <end position="119"/>
    </location>
</feature>
<reference evidence="4 5" key="1">
    <citation type="journal article" date="2012" name="J. Bacteriol.">
        <title>Genome Sequence of Oceanibaculum indicum Type Strain P24.</title>
        <authorList>
            <person name="Lai Q."/>
            <person name="Shao Z."/>
        </authorList>
    </citation>
    <scope>NUCLEOTIDE SEQUENCE [LARGE SCALE GENOMIC DNA]</scope>
    <source>
        <strain evidence="4 5">P24</strain>
    </source>
</reference>
<keyword evidence="5" id="KW-1185">Reference proteome</keyword>
<name>K2IQ60_9PROT</name>
<comment type="caution">
    <text evidence="4">The sequence shown here is derived from an EMBL/GenBank/DDBJ whole genome shotgun (WGS) entry which is preliminary data.</text>
</comment>
<evidence type="ECO:0000256" key="2">
    <source>
        <dbReference type="ARBA" id="ARBA00022691"/>
    </source>
</evidence>
<dbReference type="CDD" id="cd02440">
    <property type="entry name" value="AdoMet_MTases"/>
    <property type="match status" value="1"/>
</dbReference>
<evidence type="ECO:0000313" key="4">
    <source>
        <dbReference type="EMBL" id="EKE72291.1"/>
    </source>
</evidence>
<protein>
    <submittedName>
        <fullName evidence="4">Methyltransferase small domain-containing protein</fullName>
    </submittedName>
</protein>
<dbReference type="AlphaFoldDB" id="K2IQ60"/>
<dbReference type="InterPro" id="IPR050210">
    <property type="entry name" value="tRNA_Adenine-N(6)_MTase"/>
</dbReference>
<dbReference type="EMBL" id="AMRL01000020">
    <property type="protein sequence ID" value="EKE72291.1"/>
    <property type="molecule type" value="Genomic_DNA"/>
</dbReference>
<dbReference type="RefSeq" id="WP_008945403.1">
    <property type="nucleotide sequence ID" value="NZ_AMRL01000020.1"/>
</dbReference>
<keyword evidence="4" id="KW-0808">Transferase</keyword>
<dbReference type="InterPro" id="IPR007848">
    <property type="entry name" value="Small_mtfrase_dom"/>
</dbReference>
<dbReference type="GO" id="GO:0008168">
    <property type="term" value="F:methyltransferase activity"/>
    <property type="evidence" value="ECO:0007669"/>
    <property type="project" value="UniProtKB-KW"/>
</dbReference>
<sequence length="245" mass="25822">MSPDFSEDRLLGGRVLLRQPRQGYRAAIDPVLLAASLDPKPGQHVLDIGCGVGAAALCLLARRPDITITGIEIQPGLAELARQNAALNGVADRFQIIEGDIATLRLAERFDHAMSNPPFLPPDRGNAPPDASKALAHVEGEADLPAWTHFAATALPHRGTLTLIHRADRLTELLAALEDARFGSVVIFPLWPRTGTPAKRVLVRAAKGGKAPLVLSPGLLLHGADGGFTPAAEAILRDAAALTLG</sequence>
<dbReference type="STRING" id="1207063.P24_13995"/>
<dbReference type="InterPro" id="IPR029063">
    <property type="entry name" value="SAM-dependent_MTases_sf"/>
</dbReference>
<dbReference type="SUPFAM" id="SSF53335">
    <property type="entry name" value="S-adenosyl-L-methionine-dependent methyltransferases"/>
    <property type="match status" value="1"/>
</dbReference>
<keyword evidence="1 4" id="KW-0489">Methyltransferase</keyword>
<dbReference type="Pfam" id="PF05175">
    <property type="entry name" value="MTS"/>
    <property type="match status" value="1"/>
</dbReference>
<dbReference type="Gene3D" id="3.40.50.150">
    <property type="entry name" value="Vaccinia Virus protein VP39"/>
    <property type="match status" value="1"/>
</dbReference>
<proteinExistence type="predicted"/>